<reference evidence="3 4" key="1">
    <citation type="submission" date="2020-08" db="EMBL/GenBank/DDBJ databases">
        <title>Sequencing the genomes of 1000 actinobacteria strains.</title>
        <authorList>
            <person name="Klenk H.-P."/>
        </authorList>
    </citation>
    <scope>NUCLEOTIDE SEQUENCE [LARGE SCALE GENOMIC DNA]</scope>
    <source>
        <strain evidence="3 4">DSM 105783</strain>
    </source>
</reference>
<protein>
    <recommendedName>
        <fullName evidence="5">Alpha-1,2-fucosyltransferase</fullName>
    </recommendedName>
</protein>
<sequence length="273" mass="31571">MSIIRTVSNSLLSFLRRGENGVIWSAEGKRGGNYLYVWMRADKNLSNGKRTPFLYRENMEDWLIEFPALRDLTIARDKVAFWMPRFSEWPISYGEDFSDADLAAFLEKRLLASSVFSRRVAEARKIVDSGELIINVRRGDYYSPEFEGIYGMDIRSYIRDALPKFENYTSIRVISDDLNWCKDNLDVIPENIPKHFGGVVPGPFGDLATLAVARNLILPNSTFSYWGGFLSDHLSQRMNRVVVPQIHERYDDGDKIWPLPDRWVRVATERSSR</sequence>
<keyword evidence="2" id="KW-0808">Transferase</keyword>
<dbReference type="EMBL" id="JACHDR010000001">
    <property type="protein sequence ID" value="MBB5511461.1"/>
    <property type="molecule type" value="Genomic_DNA"/>
</dbReference>
<evidence type="ECO:0000256" key="2">
    <source>
        <dbReference type="ARBA" id="ARBA00022679"/>
    </source>
</evidence>
<comment type="caution">
    <text evidence="3">The sequence shown here is derived from an EMBL/GenBank/DDBJ whole genome shotgun (WGS) entry which is preliminary data.</text>
</comment>
<dbReference type="AlphaFoldDB" id="A0A7W8WXN8"/>
<accession>A0A7W8WXN8</accession>
<keyword evidence="1" id="KW-0328">Glycosyltransferase</keyword>
<dbReference type="Pfam" id="PF01531">
    <property type="entry name" value="Glyco_transf_11"/>
    <property type="match status" value="1"/>
</dbReference>
<dbReference type="InterPro" id="IPR002516">
    <property type="entry name" value="Glyco_trans_11"/>
</dbReference>
<dbReference type="GO" id="GO:0008107">
    <property type="term" value="F:galactoside 2-alpha-L-fucosyltransferase activity"/>
    <property type="evidence" value="ECO:0007669"/>
    <property type="project" value="InterPro"/>
</dbReference>
<evidence type="ECO:0000256" key="1">
    <source>
        <dbReference type="ARBA" id="ARBA00022676"/>
    </source>
</evidence>
<proteinExistence type="predicted"/>
<evidence type="ECO:0000313" key="3">
    <source>
        <dbReference type="EMBL" id="MBB5511461.1"/>
    </source>
</evidence>
<evidence type="ECO:0000313" key="4">
    <source>
        <dbReference type="Proteomes" id="UP000580797"/>
    </source>
</evidence>
<dbReference type="Proteomes" id="UP000580797">
    <property type="component" value="Unassembled WGS sequence"/>
</dbReference>
<organism evidence="3 4">
    <name type="scientific">Neomicrococcus aestuarii</name>
    <dbReference type="NCBI Taxonomy" id="556325"/>
    <lineage>
        <taxon>Bacteria</taxon>
        <taxon>Bacillati</taxon>
        <taxon>Actinomycetota</taxon>
        <taxon>Actinomycetes</taxon>
        <taxon>Micrococcales</taxon>
        <taxon>Micrococcaceae</taxon>
        <taxon>Neomicrococcus</taxon>
    </lineage>
</organism>
<dbReference type="RefSeq" id="WP_183663028.1">
    <property type="nucleotide sequence ID" value="NZ_BAAARH010000009.1"/>
</dbReference>
<name>A0A7W8WXN8_9MICC</name>
<dbReference type="GO" id="GO:0016020">
    <property type="term" value="C:membrane"/>
    <property type="evidence" value="ECO:0007669"/>
    <property type="project" value="InterPro"/>
</dbReference>
<evidence type="ECO:0008006" key="5">
    <source>
        <dbReference type="Google" id="ProtNLM"/>
    </source>
</evidence>
<dbReference type="GO" id="GO:0005975">
    <property type="term" value="P:carbohydrate metabolic process"/>
    <property type="evidence" value="ECO:0007669"/>
    <property type="project" value="InterPro"/>
</dbReference>
<gene>
    <name evidence="3" type="ORF">HD598_000148</name>
</gene>